<evidence type="ECO:0000313" key="3">
    <source>
        <dbReference type="Proteomes" id="UP000693942"/>
    </source>
</evidence>
<feature type="region of interest" description="Disordered" evidence="1">
    <location>
        <begin position="1"/>
        <end position="29"/>
    </location>
</feature>
<comment type="caution">
    <text evidence="2">The sequence shown here is derived from an EMBL/GenBank/DDBJ whole genome shotgun (WGS) entry which is preliminary data.</text>
</comment>
<reference evidence="2" key="1">
    <citation type="submission" date="2021-04" db="EMBL/GenBank/DDBJ databases">
        <title>First draft genome resource for Brassicaceae pathogens Fusarium oxysporum f. sp. raphani and Fusarium oxysporum f. sp. rapae.</title>
        <authorList>
            <person name="Asai S."/>
        </authorList>
    </citation>
    <scope>NUCLEOTIDE SEQUENCE</scope>
    <source>
        <strain evidence="2">Tf1262</strain>
    </source>
</reference>
<dbReference type="EMBL" id="JAELUR010000026">
    <property type="protein sequence ID" value="KAG7410267.1"/>
    <property type="molecule type" value="Genomic_DNA"/>
</dbReference>
<evidence type="ECO:0000313" key="2">
    <source>
        <dbReference type="EMBL" id="KAG7410267.1"/>
    </source>
</evidence>
<feature type="region of interest" description="Disordered" evidence="1">
    <location>
        <begin position="86"/>
        <end position="181"/>
    </location>
</feature>
<feature type="compositionally biased region" description="Polar residues" evidence="1">
    <location>
        <begin position="236"/>
        <end position="251"/>
    </location>
</feature>
<feature type="region of interest" description="Disordered" evidence="1">
    <location>
        <begin position="213"/>
        <end position="275"/>
    </location>
</feature>
<gene>
    <name evidence="2" type="ORF">Forpi1262_v017751</name>
</gene>
<feature type="compositionally biased region" description="Polar residues" evidence="1">
    <location>
        <begin position="86"/>
        <end position="95"/>
    </location>
</feature>
<feature type="compositionally biased region" description="Basic residues" evidence="1">
    <location>
        <begin position="1"/>
        <end position="12"/>
    </location>
</feature>
<dbReference type="Proteomes" id="UP000693942">
    <property type="component" value="Unassembled WGS sequence"/>
</dbReference>
<feature type="compositionally biased region" description="Polar residues" evidence="1">
    <location>
        <begin position="18"/>
        <end position="29"/>
    </location>
</feature>
<proteinExistence type="predicted"/>
<protein>
    <submittedName>
        <fullName evidence="2">Uncharacterized protein</fullName>
    </submittedName>
</protein>
<sequence>MARLKSGSRSRKPGLISRPQQLLSSSCITPNRWPDKMLLPGALTSTQSPPKTAPASAVVRILRTSSPDFPDLNADGLEYLDLTNDASESSDSLPFNSDPKLCREDYGSRPNLVASGGRKRKSSEISEEEFNDLGDFPAIYELPGTYSPTSSPGNRSGTRRRDGSRGSRTRRTRDGFKNHLSTEISPIIKEDEDEILSPSRYVHCPLAREQFPRKPLPVVDTQHPSKGATSPLKESAVNSEASNPVSQTNSLPPRMEDGRDEPFIPDSDGESLMPPSHNSSIVILKASTNKPAHICTHAGPTAMPAIQPDSYYPNGIKALLPETQTCDNAKVVMHFASRIAYYHRRAKVASCKFAGAAHQLPSVRRRPER</sequence>
<accession>A0A8J5P167</accession>
<organism evidence="2 3">
    <name type="scientific">Fusarium oxysporum f. sp. raphani</name>
    <dbReference type="NCBI Taxonomy" id="96318"/>
    <lineage>
        <taxon>Eukaryota</taxon>
        <taxon>Fungi</taxon>
        <taxon>Dikarya</taxon>
        <taxon>Ascomycota</taxon>
        <taxon>Pezizomycotina</taxon>
        <taxon>Sordariomycetes</taxon>
        <taxon>Hypocreomycetidae</taxon>
        <taxon>Hypocreales</taxon>
        <taxon>Nectriaceae</taxon>
        <taxon>Fusarium</taxon>
        <taxon>Fusarium oxysporum species complex</taxon>
    </lineage>
</organism>
<dbReference type="AlphaFoldDB" id="A0A8J5P167"/>
<name>A0A8J5P167_FUSOX</name>
<evidence type="ECO:0000256" key="1">
    <source>
        <dbReference type="SAM" id="MobiDB-lite"/>
    </source>
</evidence>